<evidence type="ECO:0000313" key="4">
    <source>
        <dbReference type="EMBL" id="CAB4547299.1"/>
    </source>
</evidence>
<evidence type="ECO:0000256" key="1">
    <source>
        <dbReference type="ARBA" id="ARBA00023002"/>
    </source>
</evidence>
<dbReference type="InterPro" id="IPR036291">
    <property type="entry name" value="NAD(P)-bd_dom_sf"/>
</dbReference>
<dbReference type="GO" id="GO:0051287">
    <property type="term" value="F:NAD binding"/>
    <property type="evidence" value="ECO:0007669"/>
    <property type="project" value="InterPro"/>
</dbReference>
<evidence type="ECO:0000256" key="2">
    <source>
        <dbReference type="ARBA" id="ARBA00023027"/>
    </source>
</evidence>
<gene>
    <name evidence="4" type="ORF">UFOPK1561_00009</name>
</gene>
<organism evidence="4">
    <name type="scientific">freshwater metagenome</name>
    <dbReference type="NCBI Taxonomy" id="449393"/>
    <lineage>
        <taxon>unclassified sequences</taxon>
        <taxon>metagenomes</taxon>
        <taxon>ecological metagenomes</taxon>
    </lineage>
</organism>
<accession>A0A6J6C9U8</accession>
<dbReference type="InterPro" id="IPR029753">
    <property type="entry name" value="D-isomer_DH_CS"/>
</dbReference>
<keyword evidence="2" id="KW-0520">NAD</keyword>
<reference evidence="4" key="1">
    <citation type="submission" date="2020-05" db="EMBL/GenBank/DDBJ databases">
        <authorList>
            <person name="Chiriac C."/>
            <person name="Salcher M."/>
            <person name="Ghai R."/>
            <person name="Kavagutti S V."/>
        </authorList>
    </citation>
    <scope>NUCLEOTIDE SEQUENCE</scope>
</reference>
<sequence>MISVAMEPKQFPEYVQAVQDSGGQVVPLTSDVQALIWLDYSNPDGLEKMLDQNPQIEWVQLPFAGVDAFAEVIKRPIRFTSAKGAYREPVAEHALALSLAMMRVIPERVKANSWGRQFADSLYDSEVLIIGAGGITEELIKLLTPFRAQVTVLRNKKQPMPNASRTLLIEELDSALEKADLVIVACALTKQTQGLFNSAKFSKMKRSAYLVNIARGPIVNTEDLVQALNNEEIAGAAVDVTEPEPLPDGHPLWSAKNIIITPHTADTRAQVVRLFSERIRENVKAFGQDSGWVGEVDPNLGY</sequence>
<proteinExistence type="predicted"/>
<dbReference type="SUPFAM" id="SSF51735">
    <property type="entry name" value="NAD(P)-binding Rossmann-fold domains"/>
    <property type="match status" value="1"/>
</dbReference>
<evidence type="ECO:0000259" key="3">
    <source>
        <dbReference type="Pfam" id="PF02826"/>
    </source>
</evidence>
<dbReference type="GO" id="GO:0016491">
    <property type="term" value="F:oxidoreductase activity"/>
    <property type="evidence" value="ECO:0007669"/>
    <property type="project" value="UniProtKB-KW"/>
</dbReference>
<dbReference type="CDD" id="cd12159">
    <property type="entry name" value="2-Hacid_dh_2"/>
    <property type="match status" value="1"/>
</dbReference>
<dbReference type="PROSITE" id="PS00671">
    <property type="entry name" value="D_2_HYDROXYACID_DH_3"/>
    <property type="match status" value="1"/>
</dbReference>
<dbReference type="EMBL" id="CAEZSZ010000001">
    <property type="protein sequence ID" value="CAB4547299.1"/>
    <property type="molecule type" value="Genomic_DNA"/>
</dbReference>
<feature type="domain" description="D-isomer specific 2-hydroxyacid dehydrogenase NAD-binding" evidence="3">
    <location>
        <begin position="103"/>
        <end position="265"/>
    </location>
</feature>
<keyword evidence="1" id="KW-0560">Oxidoreductase</keyword>
<dbReference type="Gene3D" id="3.40.50.720">
    <property type="entry name" value="NAD(P)-binding Rossmann-like Domain"/>
    <property type="match status" value="2"/>
</dbReference>
<dbReference type="PANTHER" id="PTHR43333:SF1">
    <property type="entry name" value="D-ISOMER SPECIFIC 2-HYDROXYACID DEHYDROGENASE NAD-BINDING DOMAIN-CONTAINING PROTEIN"/>
    <property type="match status" value="1"/>
</dbReference>
<dbReference type="InterPro" id="IPR006140">
    <property type="entry name" value="D-isomer_DH_NAD-bd"/>
</dbReference>
<dbReference type="AlphaFoldDB" id="A0A6J6C9U8"/>
<name>A0A6J6C9U8_9ZZZZ</name>
<dbReference type="Pfam" id="PF02826">
    <property type="entry name" value="2-Hacid_dh_C"/>
    <property type="match status" value="1"/>
</dbReference>
<dbReference type="SUPFAM" id="SSF52283">
    <property type="entry name" value="Formate/glycerate dehydrogenase catalytic domain-like"/>
    <property type="match status" value="1"/>
</dbReference>
<protein>
    <submittedName>
        <fullName evidence="4">Unannotated protein</fullName>
    </submittedName>
</protein>
<dbReference type="PANTHER" id="PTHR43333">
    <property type="entry name" value="2-HACID_DH_C DOMAIN-CONTAINING PROTEIN"/>
    <property type="match status" value="1"/>
</dbReference>